<gene>
    <name evidence="3" type="primary">Aste57867_20174</name>
    <name evidence="2" type="ORF">As57867_020108</name>
    <name evidence="3" type="ORF">ASTE57867_20174</name>
</gene>
<feature type="transmembrane region" description="Helical" evidence="1">
    <location>
        <begin position="724"/>
        <end position="743"/>
    </location>
</feature>
<evidence type="ECO:0000256" key="1">
    <source>
        <dbReference type="SAM" id="Phobius"/>
    </source>
</evidence>
<feature type="transmembrane region" description="Helical" evidence="1">
    <location>
        <begin position="650"/>
        <end position="670"/>
    </location>
</feature>
<dbReference type="EMBL" id="VJMH01006747">
    <property type="protein sequence ID" value="KAF0688191.1"/>
    <property type="molecule type" value="Genomic_DNA"/>
</dbReference>
<name>A0A485LEZ7_9STRA</name>
<accession>A0A485LEZ7</accession>
<protein>
    <submittedName>
        <fullName evidence="3">Aste57867_20174 protein</fullName>
    </submittedName>
</protein>
<evidence type="ECO:0000313" key="3">
    <source>
        <dbReference type="EMBL" id="VFT96868.1"/>
    </source>
</evidence>
<feature type="transmembrane region" description="Helical" evidence="1">
    <location>
        <begin position="1566"/>
        <end position="1590"/>
    </location>
</feature>
<feature type="transmembrane region" description="Helical" evidence="1">
    <location>
        <begin position="1653"/>
        <end position="1670"/>
    </location>
</feature>
<dbReference type="EMBL" id="CAADRA010006770">
    <property type="protein sequence ID" value="VFT96868.1"/>
    <property type="molecule type" value="Genomic_DNA"/>
</dbReference>
<keyword evidence="4" id="KW-1185">Reference proteome</keyword>
<feature type="transmembrane region" description="Helical" evidence="1">
    <location>
        <begin position="1597"/>
        <end position="1616"/>
    </location>
</feature>
<reference evidence="2" key="2">
    <citation type="submission" date="2019-06" db="EMBL/GenBank/DDBJ databases">
        <title>Genomics analysis of Aphanomyces spp. identifies a new class of oomycete effector associated with host adaptation.</title>
        <authorList>
            <person name="Gaulin E."/>
        </authorList>
    </citation>
    <scope>NUCLEOTIDE SEQUENCE</scope>
    <source>
        <strain evidence="2">CBS 578.67</strain>
    </source>
</reference>
<feature type="transmembrane region" description="Helical" evidence="1">
    <location>
        <begin position="604"/>
        <end position="629"/>
    </location>
</feature>
<evidence type="ECO:0000313" key="4">
    <source>
        <dbReference type="Proteomes" id="UP000332933"/>
    </source>
</evidence>
<sequence>MGLTVSAIQVRPATTASDTTLTAPSTPSPHHRVWVIAGVLYILFSFACSLVYLSILVENLANDFWWRQFNTTGGQTFLADVFNTYLIQGLYEDAVPLDLFADTSAIDKDYSPSTTFIDMREPSARQWMLHPMPLELAVTTLRANSLYENMYAIIPFCWVDLGRKFDPPHQRCQNRQTPNAAMYLETLLRNVVASDLAQSVYGIEINQTILMPVTTLPGGQAWVAAFSALVWPSVADEASLWQQHGLVHYTVQYQNRFQYGIEDNIAIKNALGIEQQIKISSIPYIYRGLNSWSTGTISAGIWNDMIIATYYGYTLVRGTALYMESNGHDWDLEYNGGVDTVGTNLVRAYLGPIQNYDTQLIRPPMSLVRFVAAFRAHLQDTLMLEASFQHLIATIIPPNGISIDVMPPAWNFETSAMAYYGGNPLCYSFASPKSFVQSPFSYYDGCNHQNPFAIAFDQKNILFAMMVTGMTAVEIQQVCQISPTSKQTCTTVLTSAFEALQVLNPPSSIMQLAQQSVQDIQTLNITFIQMATQDTTNVFLTQPVLSSDAWAFFGWLTLFDWVDGKREVLYLEGDVGQTTLMSDRIEYVQFTASPLELPRTACVYVWYLAVYVSIVSGIVTFAIAIYSMSGRCDINGANLFQFNRVFGSVWIGRPLLFLRGLTAIVVLSTSTATLSQLNGVTYLLNYSRNWIRLLIVSGETIWVNYVICDTLLPYTGILSKDYSRWSSGLAFVITFLVSMAYSFEAKAAIQRTCTLSSFRRGIQCSSGVVEIGSTRRVMQLLGIHAGAVITSFICTHFYRRKYVDLSKTAFKTSNRHVLLPAATLAYLNMVHTSSTDACDLDAVACIMSGLMPLPKFLFDLKLWVIVKFHSRVGYSFGNTTLNLDASVSTFKPIFRQRHAWLGVASLMYMAGSIAGSYAFLELTKSAMSNDFWWAAFDTNTQTHLTNWFNKNLQTTNVWRDVELASTMLGALSTTANKTVSLVSIAPTYANSVQDEANSLSNVIQSLRTMDGCKVPWIMTAYCYVDFAKQWEMASTPKKQERCGQETANGAVYLESFLRNADWLTFGRCWGTALEMGVLSFIKSTRNGIDWVQVTMSNRRSIADEVTSWQTAHIHFYKTQWQNYKSLGVIETFSIENAFSYPLTLKYSNSSSQLDVQTSFKMQWPLANILSRITSNFSSLQGSCLIRESPNFIYANQTTANVLITAGMLASPLGPGLSLVQTVLGPFGSVDMKRVACPPSLRSHYQNLTFFTTSFLSTQADVQNAFWSIYSSFTMEPTPSIWDNLEQRGGNILCELDTTVEALQDRPAISFSSKGSCGTGLQETVYGDTTGILSAVLSLPSVNITKIAAREKFNPGTSEQLITQTWSFVQTHVPVLQIQNLRTQAQTVKNIIRDEIEISLIQFLFDGALYSLSTINIFDLSQADFELYAWLYMFDWVQGIREVVNFQGDVGNLTSISTSTTFIQVAVNPMEVPLNVAYYMRCFLQYITWVMLGVACLVCLYIFDLRGQIEASNILSFSRMTSLVWIGRPLILLRALSAVCLLSTSTLQLSRPYEGLVSYFESVPQPWYMILLTASELNWMVFIINDIFSIVTDKYTRGYSITSFYLVWVASAVWAFAAPPARSIVIDRVCSVVQVDYQVVCNAGTVAIGSVNHFFSLIGLVVGCSFVCYVIERFRFASFPSGQVTSFFLYATAKHQFQMTKWQYQGVQYLDKASAVLTGILSIHLQKKLYIFDIKTWRVHAIQSDQLEIDGSDLPAHLSGAIPLLQ</sequence>
<feature type="transmembrane region" description="Helical" evidence="1">
    <location>
        <begin position="899"/>
        <end position="920"/>
    </location>
</feature>
<feature type="transmembrane region" description="Helical" evidence="1">
    <location>
        <begin position="33"/>
        <end position="55"/>
    </location>
</feature>
<feature type="transmembrane region" description="Helical" evidence="1">
    <location>
        <begin position="1522"/>
        <end position="1546"/>
    </location>
</feature>
<keyword evidence="1" id="KW-0812">Transmembrane</keyword>
<evidence type="ECO:0000313" key="2">
    <source>
        <dbReference type="EMBL" id="KAF0688191.1"/>
    </source>
</evidence>
<keyword evidence="1" id="KW-0472">Membrane</keyword>
<keyword evidence="1" id="KW-1133">Transmembrane helix</keyword>
<proteinExistence type="predicted"/>
<dbReference type="Proteomes" id="UP000332933">
    <property type="component" value="Unassembled WGS sequence"/>
</dbReference>
<reference evidence="3 4" key="1">
    <citation type="submission" date="2019-03" db="EMBL/GenBank/DDBJ databases">
        <authorList>
            <person name="Gaulin E."/>
            <person name="Dumas B."/>
        </authorList>
    </citation>
    <scope>NUCLEOTIDE SEQUENCE [LARGE SCALE GENOMIC DNA]</scope>
    <source>
        <strain evidence="3">CBS 568.67</strain>
    </source>
</reference>
<dbReference type="OrthoDB" id="79012at2759"/>
<organism evidence="3 4">
    <name type="scientific">Aphanomyces stellatus</name>
    <dbReference type="NCBI Taxonomy" id="120398"/>
    <lineage>
        <taxon>Eukaryota</taxon>
        <taxon>Sar</taxon>
        <taxon>Stramenopiles</taxon>
        <taxon>Oomycota</taxon>
        <taxon>Saprolegniomycetes</taxon>
        <taxon>Saprolegniales</taxon>
        <taxon>Verrucalvaceae</taxon>
        <taxon>Aphanomyces</taxon>
    </lineage>
</organism>
<feature type="transmembrane region" description="Helical" evidence="1">
    <location>
        <begin position="1482"/>
        <end position="1502"/>
    </location>
</feature>
<feature type="transmembrane region" description="Helical" evidence="1">
    <location>
        <begin position="690"/>
        <end position="712"/>
    </location>
</feature>